<dbReference type="Gene3D" id="2.130.10.30">
    <property type="entry name" value="Regulator of chromosome condensation 1/beta-lactamase-inhibitor protein II"/>
    <property type="match status" value="1"/>
</dbReference>
<dbReference type="PANTHER" id="PTHR22872">
    <property type="entry name" value="BTK-BINDING PROTEIN-RELATED"/>
    <property type="match status" value="1"/>
</dbReference>
<evidence type="ECO:0000256" key="1">
    <source>
        <dbReference type="ARBA" id="ARBA00022737"/>
    </source>
</evidence>
<organism evidence="3 4">
    <name type="scientific">Parasitella parasitica</name>
    <dbReference type="NCBI Taxonomy" id="35722"/>
    <lineage>
        <taxon>Eukaryota</taxon>
        <taxon>Fungi</taxon>
        <taxon>Fungi incertae sedis</taxon>
        <taxon>Mucoromycota</taxon>
        <taxon>Mucoromycotina</taxon>
        <taxon>Mucoromycetes</taxon>
        <taxon>Mucorales</taxon>
        <taxon>Mucorineae</taxon>
        <taxon>Mucoraceae</taxon>
        <taxon>Parasitella</taxon>
    </lineage>
</organism>
<feature type="repeat" description="RCC1" evidence="2">
    <location>
        <begin position="86"/>
        <end position="139"/>
    </location>
</feature>
<evidence type="ECO:0000313" key="3">
    <source>
        <dbReference type="EMBL" id="CEP11325.1"/>
    </source>
</evidence>
<dbReference type="InterPro" id="IPR051625">
    <property type="entry name" value="Signaling_Regulatory_Domain"/>
</dbReference>
<dbReference type="EMBL" id="LN726018">
    <property type="protein sequence ID" value="CEP11325.1"/>
    <property type="molecule type" value="Genomic_DNA"/>
</dbReference>
<accession>A0A0B7N7B7</accession>
<name>A0A0B7N7B7_9FUNG</name>
<dbReference type="PROSITE" id="PS50012">
    <property type="entry name" value="RCC1_3"/>
    <property type="match status" value="2"/>
</dbReference>
<keyword evidence="4" id="KW-1185">Reference proteome</keyword>
<protein>
    <submittedName>
        <fullName evidence="3">Uncharacterized protein</fullName>
    </submittedName>
</protein>
<dbReference type="OrthoDB" id="5370059at2759"/>
<dbReference type="SUPFAM" id="SSF50985">
    <property type="entry name" value="RCC1/BLIP-II"/>
    <property type="match status" value="1"/>
</dbReference>
<dbReference type="Pfam" id="PF00415">
    <property type="entry name" value="RCC1"/>
    <property type="match status" value="1"/>
</dbReference>
<dbReference type="Pfam" id="PF13540">
    <property type="entry name" value="RCC1_2"/>
    <property type="match status" value="1"/>
</dbReference>
<sequence>MGLIDQQHNISFVTSTHEHIDCIKDAEQAVYCQNQQAIFVLKQKTGRVERYSIHDIEHELIKFPYKVTKMSAANSHILFLTNSSDAPVYGLGSNRLSQLGIDYQQQELGIPSIIEHFCGLTDAIDIACGPFHSAVILGGDVYTFGWSKDGRLGWGKSNENGHVVSLAIFLDVNDQPIEINATKVACGSAHTLVLDDQGRVWSCGSNAYGQLGRALIADQEFDSYFRQCTTNTAIDCFTGRWTSFILV</sequence>
<keyword evidence="1" id="KW-0677">Repeat</keyword>
<proteinExistence type="predicted"/>
<dbReference type="Proteomes" id="UP000054107">
    <property type="component" value="Unassembled WGS sequence"/>
</dbReference>
<gene>
    <name evidence="3" type="primary">PARPA_05150.1 scaffold 16505</name>
</gene>
<dbReference type="InterPro" id="IPR000408">
    <property type="entry name" value="Reg_chr_condens"/>
</dbReference>
<dbReference type="InterPro" id="IPR009091">
    <property type="entry name" value="RCC1/BLIP-II"/>
</dbReference>
<dbReference type="AlphaFoldDB" id="A0A0B7N7B7"/>
<evidence type="ECO:0000313" key="4">
    <source>
        <dbReference type="Proteomes" id="UP000054107"/>
    </source>
</evidence>
<evidence type="ECO:0000256" key="2">
    <source>
        <dbReference type="PROSITE-ProRule" id="PRU00235"/>
    </source>
</evidence>
<dbReference type="STRING" id="35722.A0A0B7N7B7"/>
<feature type="repeat" description="RCC1" evidence="2">
    <location>
        <begin position="139"/>
        <end position="197"/>
    </location>
</feature>
<reference evidence="3 4" key="1">
    <citation type="submission" date="2014-09" db="EMBL/GenBank/DDBJ databases">
        <authorList>
            <person name="Ellenberger Sabrina"/>
        </authorList>
    </citation>
    <scope>NUCLEOTIDE SEQUENCE [LARGE SCALE GENOMIC DNA]</scope>
    <source>
        <strain evidence="3 4">CBS 412.66</strain>
    </source>
</reference>